<evidence type="ECO:0000256" key="10">
    <source>
        <dbReference type="ARBA" id="ARBA00023015"/>
    </source>
</evidence>
<dbReference type="SUPFAM" id="SSF52768">
    <property type="entry name" value="Arginase/deacetylase"/>
    <property type="match status" value="1"/>
</dbReference>
<sequence length="792" mass="87578">MEFPLDQNNGNGAAKRRPVGLVYDERMCKHSTPQNESHPENPDRIRAVWDKLVSAGIPERCVVYKAKEVEDKYIAAVHSNNYINLIKTISSKKSVSQRNKVAAKYTSIYFNEGSSESANLAAGSVLDVAEKVAKGELNSAFAIVRPPGHHAEKSEAMGFCLYNNVAIAARFLLNNKELGINKILIVDWDIHHGNATQKIHENGSFFPGVDDGSHDMVGEGPGLGYNINVPWENGQCGDADYIAVWDHILIPVAKEYNPDIIIVSAGFDAAIDDPLGGCCVTPHGFAIMLKKLMEFSRGRIIMALEGGYNLNSLAKSVLACIEVLLEDKPIVKSCDMYPLKSTWDVIKVVRERLSTYWQILAKNLPENLTNRVTPQLQIYSSHSDNEYYTVPSKSLEDVSDDDFIKDDEPISQLSKKRRVDRGKEKIDPAIYMPEMPEVDSTHPVPTTEGICEPFPAKSTDKSSRADLDLPASAPKKTQPLGADFPKFVPTMDLKGDSPEKDAQSQTNFLNDIVPPARAAFSKSMSTSALGVRMDEALFNLISDFSELRRRAEAGDQGKGRVKEHEVQLARVTEDANPNQNQQRQVDVGLDAQATAIKADILKATERCTQLEKLLQTRDTELATKNKFLSKKDKQVEEYMKKVKGLEARLAKTVKEKDKALEEVSFLLSEKDKLMEGIPGICINLIRAPEYLVPVERVLDCAIHLGEHQASCALKEALPDVDPEVFVACDDHAEAKFIAASEKLDSPVFPYLEALVSNKHKTVDEILQIRPAAWKEATSSSKSGSSDEASLTD</sequence>
<keyword evidence="7" id="KW-0378">Hydrolase</keyword>
<keyword evidence="8" id="KW-0862">Zinc</keyword>
<evidence type="ECO:0000313" key="18">
    <source>
        <dbReference type="Proteomes" id="UP000245207"/>
    </source>
</evidence>
<dbReference type="GO" id="GO:0050793">
    <property type="term" value="P:regulation of developmental process"/>
    <property type="evidence" value="ECO:0007669"/>
    <property type="project" value="UniProtKB-ARBA"/>
</dbReference>
<evidence type="ECO:0000256" key="6">
    <source>
        <dbReference type="ARBA" id="ARBA00022723"/>
    </source>
</evidence>
<evidence type="ECO:0000256" key="3">
    <source>
        <dbReference type="ARBA" id="ARBA00007738"/>
    </source>
</evidence>
<evidence type="ECO:0000256" key="15">
    <source>
        <dbReference type="SAM" id="MobiDB-lite"/>
    </source>
</evidence>
<evidence type="ECO:0000256" key="14">
    <source>
        <dbReference type="SAM" id="Coils"/>
    </source>
</evidence>
<evidence type="ECO:0000256" key="12">
    <source>
        <dbReference type="ARBA" id="ARBA00023242"/>
    </source>
</evidence>
<keyword evidence="6" id="KW-0479">Metal-binding</keyword>
<accession>A0A2U1MLJ5</accession>
<proteinExistence type="inferred from homology"/>
<comment type="caution">
    <text evidence="17">The sequence shown here is derived from an EMBL/GenBank/DDBJ whole genome shotgun (WGS) entry which is preliminary data.</text>
</comment>
<organism evidence="17 18">
    <name type="scientific">Artemisia annua</name>
    <name type="common">Sweet wormwood</name>
    <dbReference type="NCBI Taxonomy" id="35608"/>
    <lineage>
        <taxon>Eukaryota</taxon>
        <taxon>Viridiplantae</taxon>
        <taxon>Streptophyta</taxon>
        <taxon>Embryophyta</taxon>
        <taxon>Tracheophyta</taxon>
        <taxon>Spermatophyta</taxon>
        <taxon>Magnoliopsida</taxon>
        <taxon>eudicotyledons</taxon>
        <taxon>Gunneridae</taxon>
        <taxon>Pentapetalae</taxon>
        <taxon>asterids</taxon>
        <taxon>campanulids</taxon>
        <taxon>Asterales</taxon>
        <taxon>Asteraceae</taxon>
        <taxon>Asteroideae</taxon>
        <taxon>Anthemideae</taxon>
        <taxon>Artemisiinae</taxon>
        <taxon>Artemisia</taxon>
    </lineage>
</organism>
<dbReference type="PANTHER" id="PTHR10625:SF25">
    <property type="entry name" value="HISTONE DEACETYLASE 18-RELATED"/>
    <property type="match status" value="1"/>
</dbReference>
<evidence type="ECO:0000313" key="17">
    <source>
        <dbReference type="EMBL" id="PWA62086.1"/>
    </source>
</evidence>
<evidence type="ECO:0000256" key="11">
    <source>
        <dbReference type="ARBA" id="ARBA00023163"/>
    </source>
</evidence>
<evidence type="ECO:0000256" key="4">
    <source>
        <dbReference type="ARBA" id="ARBA00012111"/>
    </source>
</evidence>
<dbReference type="EMBL" id="PKPP01004949">
    <property type="protein sequence ID" value="PWA62086.1"/>
    <property type="molecule type" value="Genomic_DNA"/>
</dbReference>
<dbReference type="Pfam" id="PF00850">
    <property type="entry name" value="Hist_deacetyl"/>
    <property type="match status" value="1"/>
</dbReference>
<dbReference type="InterPro" id="IPR000286">
    <property type="entry name" value="HDACs"/>
</dbReference>
<dbReference type="InterPro" id="IPR023801">
    <property type="entry name" value="His_deacetylse_dom"/>
</dbReference>
<dbReference type="EC" id="3.5.1.98" evidence="4"/>
<keyword evidence="10" id="KW-0805">Transcription regulation</keyword>
<evidence type="ECO:0000256" key="2">
    <source>
        <dbReference type="ARBA" id="ARBA00004123"/>
    </source>
</evidence>
<evidence type="ECO:0000256" key="13">
    <source>
        <dbReference type="ARBA" id="ARBA00049416"/>
    </source>
</evidence>
<dbReference type="Gene3D" id="3.40.800.20">
    <property type="entry name" value="Histone deacetylase domain"/>
    <property type="match status" value="1"/>
</dbReference>
<dbReference type="GO" id="GO:0040029">
    <property type="term" value="P:epigenetic regulation of gene expression"/>
    <property type="evidence" value="ECO:0007669"/>
    <property type="project" value="TreeGrafter"/>
</dbReference>
<evidence type="ECO:0000256" key="8">
    <source>
        <dbReference type="ARBA" id="ARBA00022833"/>
    </source>
</evidence>
<comment type="catalytic activity">
    <reaction evidence="13">
        <text>N(6)-acetyl-L-lysyl-[histone] + H2O = L-lysyl-[histone] + acetate</text>
        <dbReference type="Rhea" id="RHEA:58196"/>
        <dbReference type="Rhea" id="RHEA-COMP:9845"/>
        <dbReference type="Rhea" id="RHEA-COMP:11338"/>
        <dbReference type="ChEBI" id="CHEBI:15377"/>
        <dbReference type="ChEBI" id="CHEBI:29969"/>
        <dbReference type="ChEBI" id="CHEBI:30089"/>
        <dbReference type="ChEBI" id="CHEBI:61930"/>
        <dbReference type="EC" id="3.5.1.98"/>
    </reaction>
    <physiologicalReaction direction="left-to-right" evidence="13">
        <dbReference type="Rhea" id="RHEA:58197"/>
    </physiologicalReaction>
</comment>
<keyword evidence="9" id="KW-0156">Chromatin regulator</keyword>
<dbReference type="InterPro" id="IPR023696">
    <property type="entry name" value="Ureohydrolase_dom_sf"/>
</dbReference>
<feature type="region of interest" description="Disordered" evidence="15">
    <location>
        <begin position="435"/>
        <end position="485"/>
    </location>
</feature>
<evidence type="ECO:0000259" key="16">
    <source>
        <dbReference type="Pfam" id="PF00850"/>
    </source>
</evidence>
<comment type="subcellular location">
    <subcellularLocation>
        <location evidence="2">Nucleus</location>
    </subcellularLocation>
</comment>
<keyword evidence="14" id="KW-0175">Coiled coil</keyword>
<keyword evidence="5" id="KW-0678">Repressor</keyword>
<keyword evidence="18" id="KW-1185">Reference proteome</keyword>
<keyword evidence="12" id="KW-0539">Nucleus</keyword>
<keyword evidence="11" id="KW-0804">Transcription</keyword>
<protein>
    <recommendedName>
        <fullName evidence="4">histone deacetylase</fullName>
        <ecNumber evidence="4">3.5.1.98</ecNumber>
    </recommendedName>
</protein>
<feature type="domain" description="Histone deacetylase" evidence="16">
    <location>
        <begin position="38"/>
        <end position="323"/>
    </location>
</feature>
<dbReference type="InterPro" id="IPR037138">
    <property type="entry name" value="His_deacetylse_dom_sf"/>
</dbReference>
<comment type="similarity">
    <text evidence="3">Belongs to the histone deacetylase family. HD type 2 subfamily.</text>
</comment>
<gene>
    <name evidence="17" type="ORF">CTI12_AA367060</name>
</gene>
<dbReference type="PRINTS" id="PR01270">
    <property type="entry name" value="HDASUPER"/>
</dbReference>
<dbReference type="Proteomes" id="UP000245207">
    <property type="component" value="Unassembled WGS sequence"/>
</dbReference>
<dbReference type="GO" id="GO:0005737">
    <property type="term" value="C:cytoplasm"/>
    <property type="evidence" value="ECO:0007669"/>
    <property type="project" value="UniProtKB-ARBA"/>
</dbReference>
<dbReference type="PANTHER" id="PTHR10625">
    <property type="entry name" value="HISTONE DEACETYLASE HDAC1-RELATED"/>
    <property type="match status" value="1"/>
</dbReference>
<evidence type="ECO:0000256" key="1">
    <source>
        <dbReference type="ARBA" id="ARBA00001947"/>
    </source>
</evidence>
<dbReference type="OrthoDB" id="424012at2759"/>
<feature type="region of interest" description="Disordered" evidence="15">
    <location>
        <begin position="773"/>
        <end position="792"/>
    </location>
</feature>
<dbReference type="AlphaFoldDB" id="A0A2U1MLJ5"/>
<dbReference type="GO" id="GO:0141221">
    <property type="term" value="F:histone deacetylase activity, hydrolytic mechanism"/>
    <property type="evidence" value="ECO:0007669"/>
    <property type="project" value="UniProtKB-EC"/>
</dbReference>
<dbReference type="GO" id="GO:0046872">
    <property type="term" value="F:metal ion binding"/>
    <property type="evidence" value="ECO:0007669"/>
    <property type="project" value="UniProtKB-KW"/>
</dbReference>
<feature type="compositionally biased region" description="Low complexity" evidence="15">
    <location>
        <begin position="778"/>
        <end position="792"/>
    </location>
</feature>
<dbReference type="FunFam" id="3.40.800.20:FF:000014">
    <property type="entry name" value="Histone deacetylase 15"/>
    <property type="match status" value="1"/>
</dbReference>
<dbReference type="GO" id="GO:0000118">
    <property type="term" value="C:histone deacetylase complex"/>
    <property type="evidence" value="ECO:0007669"/>
    <property type="project" value="TreeGrafter"/>
</dbReference>
<feature type="coiled-coil region" evidence="14">
    <location>
        <begin position="628"/>
        <end position="662"/>
    </location>
</feature>
<evidence type="ECO:0000256" key="7">
    <source>
        <dbReference type="ARBA" id="ARBA00022801"/>
    </source>
</evidence>
<feature type="compositionally biased region" description="Basic and acidic residues" evidence="15">
    <location>
        <begin position="458"/>
        <end position="467"/>
    </location>
</feature>
<reference evidence="17 18" key="1">
    <citation type="journal article" date="2018" name="Mol. Plant">
        <title>The genome of Artemisia annua provides insight into the evolution of Asteraceae family and artemisinin biosynthesis.</title>
        <authorList>
            <person name="Shen Q."/>
            <person name="Zhang L."/>
            <person name="Liao Z."/>
            <person name="Wang S."/>
            <person name="Yan T."/>
            <person name="Shi P."/>
            <person name="Liu M."/>
            <person name="Fu X."/>
            <person name="Pan Q."/>
            <person name="Wang Y."/>
            <person name="Lv Z."/>
            <person name="Lu X."/>
            <person name="Zhang F."/>
            <person name="Jiang W."/>
            <person name="Ma Y."/>
            <person name="Chen M."/>
            <person name="Hao X."/>
            <person name="Li L."/>
            <person name="Tang Y."/>
            <person name="Lv G."/>
            <person name="Zhou Y."/>
            <person name="Sun X."/>
            <person name="Brodelius P.E."/>
            <person name="Rose J.K.C."/>
            <person name="Tang K."/>
        </authorList>
    </citation>
    <scope>NUCLEOTIDE SEQUENCE [LARGE SCALE GENOMIC DNA]</scope>
    <source>
        <strain evidence="18">cv. Huhao1</strain>
        <tissue evidence="17">Leaf</tissue>
    </source>
</reference>
<comment type="cofactor">
    <cofactor evidence="1">
        <name>Zn(2+)</name>
        <dbReference type="ChEBI" id="CHEBI:29105"/>
    </cofactor>
</comment>
<evidence type="ECO:0000256" key="5">
    <source>
        <dbReference type="ARBA" id="ARBA00022491"/>
    </source>
</evidence>
<dbReference type="STRING" id="35608.A0A2U1MLJ5"/>
<evidence type="ECO:0000256" key="9">
    <source>
        <dbReference type="ARBA" id="ARBA00022853"/>
    </source>
</evidence>
<name>A0A2U1MLJ5_ARTAN</name>